<accession>A0A8D0AH57</accession>
<dbReference type="Pfam" id="PF00059">
    <property type="entry name" value="Lectin_C"/>
    <property type="match status" value="1"/>
</dbReference>
<evidence type="ECO:0000259" key="2">
    <source>
        <dbReference type="PROSITE" id="PS50041"/>
    </source>
</evidence>
<dbReference type="AlphaFoldDB" id="A0A8D0AH57"/>
<organism evidence="3 4">
    <name type="scientific">Sander lucioperca</name>
    <name type="common">Pike-perch</name>
    <name type="synonym">Perca lucioperca</name>
    <dbReference type="NCBI Taxonomy" id="283035"/>
    <lineage>
        <taxon>Eukaryota</taxon>
        <taxon>Metazoa</taxon>
        <taxon>Chordata</taxon>
        <taxon>Craniata</taxon>
        <taxon>Vertebrata</taxon>
        <taxon>Euteleostomi</taxon>
        <taxon>Actinopterygii</taxon>
        <taxon>Neopterygii</taxon>
        <taxon>Teleostei</taxon>
        <taxon>Neoteleostei</taxon>
        <taxon>Acanthomorphata</taxon>
        <taxon>Eupercaria</taxon>
        <taxon>Perciformes</taxon>
        <taxon>Percoidei</taxon>
        <taxon>Percidae</taxon>
        <taxon>Luciopercinae</taxon>
        <taxon>Sander</taxon>
    </lineage>
</organism>
<dbReference type="SUPFAM" id="SSF56436">
    <property type="entry name" value="C-type lectin-like"/>
    <property type="match status" value="1"/>
</dbReference>
<evidence type="ECO:0000313" key="3">
    <source>
        <dbReference type="Ensembl" id="ENSSLUP00000055529.1"/>
    </source>
</evidence>
<dbReference type="InterPro" id="IPR016187">
    <property type="entry name" value="CTDL_fold"/>
</dbReference>
<proteinExistence type="predicted"/>
<reference evidence="3" key="2">
    <citation type="submission" date="2025-09" db="UniProtKB">
        <authorList>
            <consortium name="Ensembl"/>
        </authorList>
    </citation>
    <scope>IDENTIFICATION</scope>
</reference>
<dbReference type="InterPro" id="IPR001304">
    <property type="entry name" value="C-type_lectin-like"/>
</dbReference>
<feature type="domain" description="C-type lectin" evidence="2">
    <location>
        <begin position="87"/>
        <end position="190"/>
    </location>
</feature>
<comment type="subcellular location">
    <subcellularLocation>
        <location evidence="1">Cell membrane</location>
        <topology evidence="1">Single-pass type II membrane protein</topology>
    </subcellularLocation>
</comment>
<gene>
    <name evidence="3" type="primary">LOC116049739</name>
</gene>
<dbReference type="InterPro" id="IPR016186">
    <property type="entry name" value="C-type_lectin-like/link_sf"/>
</dbReference>
<evidence type="ECO:0000256" key="1">
    <source>
        <dbReference type="ARBA" id="ARBA00004401"/>
    </source>
</evidence>
<dbReference type="SMART" id="SM00034">
    <property type="entry name" value="CLECT"/>
    <property type="match status" value="1"/>
</dbReference>
<dbReference type="PROSITE" id="PS50041">
    <property type="entry name" value="C_TYPE_LECTIN_2"/>
    <property type="match status" value="1"/>
</dbReference>
<dbReference type="InterPro" id="IPR050828">
    <property type="entry name" value="C-type_lectin/matrix_domain"/>
</dbReference>
<dbReference type="PANTHER" id="PTHR45710">
    <property type="entry name" value="C-TYPE LECTIN DOMAIN-CONTAINING PROTEIN 180"/>
    <property type="match status" value="1"/>
</dbReference>
<dbReference type="GO" id="GO:0005886">
    <property type="term" value="C:plasma membrane"/>
    <property type="evidence" value="ECO:0007669"/>
    <property type="project" value="UniProtKB-SubCell"/>
</dbReference>
<dbReference type="Proteomes" id="UP000694568">
    <property type="component" value="Unplaced"/>
</dbReference>
<protein>
    <recommendedName>
        <fullName evidence="2">C-type lectin domain-containing protein</fullName>
    </recommendedName>
</protein>
<dbReference type="Gene3D" id="3.10.100.10">
    <property type="entry name" value="Mannose-Binding Protein A, subunit A"/>
    <property type="match status" value="1"/>
</dbReference>
<evidence type="ECO:0000313" key="4">
    <source>
        <dbReference type="Proteomes" id="UP000694568"/>
    </source>
</evidence>
<sequence>MMNLIKKKGTLGIRGCIVLYVLISLLVSKTSTEAADSPEAEVSSLKLRLNLMMNRYRLLCNQYSNLASNCSAPAINCTHCPNGWLKVGDQCFHLSTDRDNYFNSTDKCTEIGAHLAILTTKEQHDVVEQESRRIGSLYTYYWIGLTDIKSEGDWKWVDNSTLKTPFWNVLKSQSDNKLSGGLKGEHCAVVDSYTQLCSHLHFPPSPLPTSGMVRWVG</sequence>
<name>A0A8D0AH57_SANLU</name>
<dbReference type="PANTHER" id="PTHR45710:SF26">
    <property type="entry name" value="RH26557P"/>
    <property type="match status" value="1"/>
</dbReference>
<dbReference type="GeneTree" id="ENSGT01030000234575"/>
<dbReference type="Ensembl" id="ENSSLUT00000057144.1">
    <property type="protein sequence ID" value="ENSSLUP00000055529.1"/>
    <property type="gene ID" value="ENSSLUG00000023962.1"/>
</dbReference>
<keyword evidence="4" id="KW-1185">Reference proteome</keyword>
<reference evidence="3" key="1">
    <citation type="submission" date="2025-08" db="UniProtKB">
        <authorList>
            <consortium name="Ensembl"/>
        </authorList>
    </citation>
    <scope>IDENTIFICATION</scope>
</reference>